<evidence type="ECO:0000313" key="10">
    <source>
        <dbReference type="Proteomes" id="UP000007953"/>
    </source>
</evidence>
<dbReference type="FunFam" id="1.20.58.110:FF:000001">
    <property type="entry name" value="30S ribosomal protein S20"/>
    <property type="match status" value="1"/>
</dbReference>
<dbReference type="PANTHER" id="PTHR33398">
    <property type="entry name" value="30S RIBOSOMAL PROTEIN S20"/>
    <property type="match status" value="1"/>
</dbReference>
<accession>F6FYW4</accession>
<evidence type="ECO:0000256" key="4">
    <source>
        <dbReference type="ARBA" id="ARBA00022884"/>
    </source>
</evidence>
<dbReference type="Proteomes" id="UP000007953">
    <property type="component" value="Chromosome"/>
</dbReference>
<keyword evidence="6 8" id="KW-0687">Ribonucleoprotein</keyword>
<dbReference type="Gene3D" id="1.20.58.110">
    <property type="entry name" value="Ribosomal protein S20"/>
    <property type="match status" value="1"/>
</dbReference>
<reference evidence="9 10" key="1">
    <citation type="journal article" date="2011" name="J. Bacteriol.">
        <title>Complete genome sequence of the plant pathogen Ralstonia solanacearum strain Po82.</title>
        <authorList>
            <person name="Xu J."/>
            <person name="Zheng H.J."/>
            <person name="Liu L."/>
            <person name="Pan Z.C."/>
            <person name="Prior P."/>
            <person name="Tang B."/>
            <person name="Xu J.S."/>
            <person name="Zhang H."/>
            <person name="Tian Q."/>
            <person name="Zhang L.Q."/>
            <person name="Feng J."/>
        </authorList>
    </citation>
    <scope>NUCLEOTIDE SEQUENCE [LARGE SCALE GENOMIC DNA]</scope>
    <source>
        <strain evidence="9 10">Po82</strain>
    </source>
</reference>
<protein>
    <recommendedName>
        <fullName evidence="7 8">Small ribosomal subunit protein bS20</fullName>
    </recommendedName>
</protein>
<dbReference type="PATRIC" id="fig|1031711.3.peg.877"/>
<dbReference type="InterPro" id="IPR002583">
    <property type="entry name" value="Ribosomal_bS20"/>
</dbReference>
<dbReference type="SUPFAM" id="SSF46992">
    <property type="entry name" value="Ribosomal protein S20"/>
    <property type="match status" value="1"/>
</dbReference>
<gene>
    <name evidence="8 9" type="primary">rpsT</name>
    <name evidence="9" type="ordered locus">RSPO_c00895</name>
</gene>
<evidence type="ECO:0000256" key="5">
    <source>
        <dbReference type="ARBA" id="ARBA00022980"/>
    </source>
</evidence>
<dbReference type="AlphaFoldDB" id="F6FYW4"/>
<sequence length="126" mass="13544">MVCVGGKDVGIIAVSHVFVRFGYPCLPERLHVFFRKFSMANTAQARKRARQAVAQNAHNSALRSRLRTAVKAVRKAIAGGDKAAAADVFKKAQSTIDSIADKKIVHKNKAARAKSRLSAAIKAMGA</sequence>
<evidence type="ECO:0000256" key="7">
    <source>
        <dbReference type="ARBA" id="ARBA00035136"/>
    </source>
</evidence>
<comment type="similarity">
    <text evidence="2 8">Belongs to the bacterial ribosomal protein bS20 family.</text>
</comment>
<proteinExistence type="inferred from homology"/>
<dbReference type="EMBL" id="CP002819">
    <property type="protein sequence ID" value="AEG68196.1"/>
    <property type="molecule type" value="Genomic_DNA"/>
</dbReference>
<dbReference type="GO" id="GO:0015935">
    <property type="term" value="C:small ribosomal subunit"/>
    <property type="evidence" value="ECO:0007669"/>
    <property type="project" value="TreeGrafter"/>
</dbReference>
<evidence type="ECO:0000256" key="6">
    <source>
        <dbReference type="ARBA" id="ARBA00023274"/>
    </source>
</evidence>
<dbReference type="KEGG" id="rsn:RSPO_c00895"/>
<dbReference type="Pfam" id="PF01649">
    <property type="entry name" value="Ribosomal_S20p"/>
    <property type="match status" value="1"/>
</dbReference>
<dbReference type="eggNOG" id="COG0268">
    <property type="taxonomic scope" value="Bacteria"/>
</dbReference>
<comment type="function">
    <text evidence="1 8">Binds directly to 16S ribosomal RNA.</text>
</comment>
<keyword evidence="3 8" id="KW-0699">rRNA-binding</keyword>
<evidence type="ECO:0000256" key="2">
    <source>
        <dbReference type="ARBA" id="ARBA00007634"/>
    </source>
</evidence>
<keyword evidence="4 8" id="KW-0694">RNA-binding</keyword>
<dbReference type="HAMAP" id="MF_00500">
    <property type="entry name" value="Ribosomal_bS20"/>
    <property type="match status" value="1"/>
</dbReference>
<evidence type="ECO:0000256" key="1">
    <source>
        <dbReference type="ARBA" id="ARBA00003134"/>
    </source>
</evidence>
<keyword evidence="5 8" id="KW-0689">Ribosomal protein</keyword>
<dbReference type="HOGENOM" id="CLU_1979722_0_0_4"/>
<dbReference type="PANTHER" id="PTHR33398:SF1">
    <property type="entry name" value="SMALL RIBOSOMAL SUBUNIT PROTEIN BS20C"/>
    <property type="match status" value="1"/>
</dbReference>
<dbReference type="GO" id="GO:0070181">
    <property type="term" value="F:small ribosomal subunit rRNA binding"/>
    <property type="evidence" value="ECO:0007669"/>
    <property type="project" value="TreeGrafter"/>
</dbReference>
<evidence type="ECO:0000256" key="8">
    <source>
        <dbReference type="HAMAP-Rule" id="MF_00500"/>
    </source>
</evidence>
<evidence type="ECO:0000256" key="3">
    <source>
        <dbReference type="ARBA" id="ARBA00022730"/>
    </source>
</evidence>
<evidence type="ECO:0000313" key="9">
    <source>
        <dbReference type="EMBL" id="AEG68196.1"/>
    </source>
</evidence>
<name>F6FYW4_RALS8</name>
<dbReference type="GO" id="GO:0005829">
    <property type="term" value="C:cytosol"/>
    <property type="evidence" value="ECO:0007669"/>
    <property type="project" value="TreeGrafter"/>
</dbReference>
<dbReference type="GO" id="GO:0003735">
    <property type="term" value="F:structural constituent of ribosome"/>
    <property type="evidence" value="ECO:0007669"/>
    <property type="project" value="InterPro"/>
</dbReference>
<dbReference type="InterPro" id="IPR036510">
    <property type="entry name" value="Ribosomal_bS20_sf"/>
</dbReference>
<dbReference type="NCBIfam" id="TIGR00029">
    <property type="entry name" value="S20"/>
    <property type="match status" value="1"/>
</dbReference>
<organism evidence="9 10">
    <name type="scientific">Ralstonia solanacearum (strain Po82)</name>
    <dbReference type="NCBI Taxonomy" id="1031711"/>
    <lineage>
        <taxon>Bacteria</taxon>
        <taxon>Pseudomonadati</taxon>
        <taxon>Pseudomonadota</taxon>
        <taxon>Betaproteobacteria</taxon>
        <taxon>Burkholderiales</taxon>
        <taxon>Burkholderiaceae</taxon>
        <taxon>Ralstonia</taxon>
        <taxon>Ralstonia solanacearum species complex</taxon>
    </lineage>
</organism>
<dbReference type="GO" id="GO:0006412">
    <property type="term" value="P:translation"/>
    <property type="evidence" value="ECO:0007669"/>
    <property type="project" value="UniProtKB-UniRule"/>
</dbReference>